<dbReference type="Gene3D" id="3.30.420.40">
    <property type="match status" value="1"/>
</dbReference>
<dbReference type="STRING" id="2754.EH55_03235"/>
<dbReference type="InterPro" id="IPR043129">
    <property type="entry name" value="ATPase_NBD"/>
</dbReference>
<dbReference type="PANTHER" id="PTHR30005:SF0">
    <property type="entry name" value="RETROGRADE REGULATION PROTEIN 2"/>
    <property type="match status" value="1"/>
</dbReference>
<dbReference type="PANTHER" id="PTHR30005">
    <property type="entry name" value="EXOPOLYPHOSPHATASE"/>
    <property type="match status" value="1"/>
</dbReference>
<dbReference type="RefSeq" id="WP_037975587.1">
    <property type="nucleotide sequence ID" value="NZ_JMKI01000026.1"/>
</dbReference>
<name>A0A073IQ54_9BACT</name>
<evidence type="ECO:0000313" key="2">
    <source>
        <dbReference type="EMBL" id="KEJ92488.1"/>
    </source>
</evidence>
<dbReference type="Proteomes" id="UP000027665">
    <property type="component" value="Unassembled WGS sequence"/>
</dbReference>
<dbReference type="Pfam" id="PF02541">
    <property type="entry name" value="Ppx-GppA"/>
    <property type="match status" value="1"/>
</dbReference>
<proteinExistence type="predicted"/>
<comment type="caution">
    <text evidence="2">The sequence shown here is derived from an EMBL/GenBank/DDBJ whole genome shotgun (WGS) entry which is preliminary data.</text>
</comment>
<dbReference type="AlphaFoldDB" id="A0A073IQ54"/>
<sequence length="309" mass="32806">MRKAVIDVGTNSIKCCLAESAENDGSFTVLKDSVSITRLGEGLRENGGISAAALERNARAAADFVNEARAAGAEVKIVGTMALRSAKNAGAFIVRVRELTGEELCVITGEEEALLLYTAVIAGIPKAAESDFVAFDAGGGSTEFVYCARGAIKRKFSINVGCVLATDAYFPETPVSAEKLDFARARIKKELSEGGVAPGAEMLVGLGGNITALAAVKHKMALYDAEVIHGSTLTLCDVRAQMADYAAKTIEERRKILGLHPQRADVILGGACIVEAAMELCGVHSLIVSDRGMRHGLLYKLFKKQRHDF</sequence>
<accession>A0A073IQ54</accession>
<evidence type="ECO:0000313" key="3">
    <source>
        <dbReference type="Proteomes" id="UP000027665"/>
    </source>
</evidence>
<dbReference type="EMBL" id="JMKI01000026">
    <property type="protein sequence ID" value="KEJ92488.1"/>
    <property type="molecule type" value="Genomic_DNA"/>
</dbReference>
<dbReference type="InterPro" id="IPR050273">
    <property type="entry name" value="GppA/Ppx_hydrolase"/>
</dbReference>
<dbReference type="Gene3D" id="3.30.420.150">
    <property type="entry name" value="Exopolyphosphatase. Domain 2"/>
    <property type="match status" value="1"/>
</dbReference>
<dbReference type="SUPFAM" id="SSF53067">
    <property type="entry name" value="Actin-like ATPase domain"/>
    <property type="match status" value="2"/>
</dbReference>
<protein>
    <submittedName>
        <fullName evidence="2">Phosphatase</fullName>
    </submittedName>
</protein>
<dbReference type="OrthoDB" id="9807195at2"/>
<feature type="domain" description="Ppx/GppA phosphatase N-terminal" evidence="1">
    <location>
        <begin position="22"/>
        <end position="304"/>
    </location>
</feature>
<gene>
    <name evidence="2" type="ORF">EH55_03235</name>
</gene>
<dbReference type="InterPro" id="IPR003695">
    <property type="entry name" value="Ppx_GppA_N"/>
</dbReference>
<reference evidence="2 3" key="1">
    <citation type="submission" date="2014-04" db="EMBL/GenBank/DDBJ databases">
        <title>Draft Genome Sequence of Synergistes jonesii.</title>
        <authorList>
            <person name="Coil D.A."/>
            <person name="Eisen J.A."/>
            <person name="Holland-Moritz H.E."/>
        </authorList>
    </citation>
    <scope>NUCLEOTIDE SEQUENCE [LARGE SCALE GENOMIC DNA]</scope>
    <source>
        <strain evidence="2 3">78-1</strain>
    </source>
</reference>
<dbReference type="eggNOG" id="COG0248">
    <property type="taxonomic scope" value="Bacteria"/>
</dbReference>
<keyword evidence="3" id="KW-1185">Reference proteome</keyword>
<dbReference type="GeneID" id="90983362"/>
<organism evidence="2 3">
    <name type="scientific">Synergistes jonesii</name>
    <dbReference type="NCBI Taxonomy" id="2754"/>
    <lineage>
        <taxon>Bacteria</taxon>
        <taxon>Thermotogati</taxon>
        <taxon>Synergistota</taxon>
        <taxon>Synergistia</taxon>
        <taxon>Synergistales</taxon>
        <taxon>Synergistaceae</taxon>
        <taxon>Synergistes</taxon>
    </lineage>
</organism>
<evidence type="ECO:0000259" key="1">
    <source>
        <dbReference type="Pfam" id="PF02541"/>
    </source>
</evidence>
<dbReference type="CDD" id="cd24054">
    <property type="entry name" value="ASKHA_NBD_AaPPX-GppA_MtPPX2-like"/>
    <property type="match status" value="1"/>
</dbReference>